<proteinExistence type="predicted"/>
<reference evidence="2 3" key="1">
    <citation type="submission" date="2016-10" db="EMBL/GenBank/DDBJ databases">
        <authorList>
            <person name="de Groot N.N."/>
        </authorList>
    </citation>
    <scope>NUCLEOTIDE SEQUENCE [LARGE SCALE GENOMIC DNA]</scope>
    <source>
        <strain evidence="2 3">R5</strain>
    </source>
</reference>
<evidence type="ECO:0000313" key="2">
    <source>
        <dbReference type="EMBL" id="SDF73137.1"/>
    </source>
</evidence>
<protein>
    <submittedName>
        <fullName evidence="2">4-carboxymuconolactone decarboxylase</fullName>
    </submittedName>
</protein>
<feature type="chain" id="PRO_5011655062" evidence="1">
    <location>
        <begin position="22"/>
        <end position="218"/>
    </location>
</feature>
<keyword evidence="1" id="KW-0732">Signal</keyword>
<dbReference type="EMBL" id="FMZW01000070">
    <property type="protein sequence ID" value="SDF73137.1"/>
    <property type="molecule type" value="Genomic_DNA"/>
</dbReference>
<gene>
    <name evidence="2" type="ORF">SAMN05216337_107028</name>
</gene>
<sequence length="218" mass="24050">MHSATVWLSSLTLAAAGGWLAATVFSAPATSKEPRFPQLTMEQLSDLQKPLGEQTMKVSSVGIGGPYNPMIRSPVLGQRLYDLFYYLRWQTSVPTRLNEFAILIIGRQWRSQVEWFAHAPLAAKAGLPPDVIAELKAGNRPSKMADDEAVVYDFVTELTTTKKVSDETYARAKKIFNDQQIVDLTAVAGNYVMVAMILAMAEETVPPGKEEPFKVGEK</sequence>
<accession>A0A1G7NGT5</accession>
<dbReference type="PANTHER" id="PTHR34846">
    <property type="entry name" value="4-CARBOXYMUCONOLACTONE DECARBOXYLASE FAMILY PROTEIN (AFU_ORTHOLOGUE AFUA_6G11590)"/>
    <property type="match status" value="1"/>
</dbReference>
<feature type="signal peptide" evidence="1">
    <location>
        <begin position="1"/>
        <end position="21"/>
    </location>
</feature>
<dbReference type="RefSeq" id="WP_092090148.1">
    <property type="nucleotide sequence ID" value="NZ_FMZW01000070.1"/>
</dbReference>
<organism evidence="2 3">
    <name type="scientific">Bradyrhizobium brasilense</name>
    <dbReference type="NCBI Taxonomy" id="1419277"/>
    <lineage>
        <taxon>Bacteria</taxon>
        <taxon>Pseudomonadati</taxon>
        <taxon>Pseudomonadota</taxon>
        <taxon>Alphaproteobacteria</taxon>
        <taxon>Hyphomicrobiales</taxon>
        <taxon>Nitrobacteraceae</taxon>
        <taxon>Bradyrhizobium</taxon>
    </lineage>
</organism>
<dbReference type="Proteomes" id="UP000199245">
    <property type="component" value="Unassembled WGS sequence"/>
</dbReference>
<dbReference type="SUPFAM" id="SSF69118">
    <property type="entry name" value="AhpD-like"/>
    <property type="match status" value="1"/>
</dbReference>
<evidence type="ECO:0000256" key="1">
    <source>
        <dbReference type="SAM" id="SignalP"/>
    </source>
</evidence>
<dbReference type="Gene3D" id="1.20.1290.10">
    <property type="entry name" value="AhpD-like"/>
    <property type="match status" value="1"/>
</dbReference>
<name>A0A1G7NGT5_9BRAD</name>
<dbReference type="PANTHER" id="PTHR34846:SF11">
    <property type="entry name" value="4-CARBOXYMUCONOLACTONE DECARBOXYLASE FAMILY PROTEIN (AFU_ORTHOLOGUE AFUA_6G11590)"/>
    <property type="match status" value="1"/>
</dbReference>
<evidence type="ECO:0000313" key="3">
    <source>
        <dbReference type="Proteomes" id="UP000199245"/>
    </source>
</evidence>
<dbReference type="InterPro" id="IPR029032">
    <property type="entry name" value="AhpD-like"/>
</dbReference>
<dbReference type="AlphaFoldDB" id="A0A1G7NGT5"/>